<name>A0A8H6VDW4_9PEZI</name>
<reference evidence="1" key="1">
    <citation type="submission" date="2020-04" db="EMBL/GenBank/DDBJ databases">
        <title>Draft genome resource of the tomato pathogen Pseudocercospora fuligena.</title>
        <authorList>
            <person name="Zaccaron A."/>
        </authorList>
    </citation>
    <scope>NUCLEOTIDE SEQUENCE</scope>
    <source>
        <strain evidence="1">PF001</strain>
    </source>
</reference>
<dbReference type="AlphaFoldDB" id="A0A8H6VDW4"/>
<evidence type="ECO:0000313" key="1">
    <source>
        <dbReference type="EMBL" id="KAF7188728.1"/>
    </source>
</evidence>
<dbReference type="Proteomes" id="UP000660729">
    <property type="component" value="Unassembled WGS sequence"/>
</dbReference>
<evidence type="ECO:0000313" key="2">
    <source>
        <dbReference type="Proteomes" id="UP000660729"/>
    </source>
</evidence>
<protein>
    <submittedName>
        <fullName evidence="1">Uncharacterized protein</fullName>
    </submittedName>
</protein>
<gene>
    <name evidence="1" type="ORF">HII31_09980</name>
</gene>
<accession>A0A8H6VDW4</accession>
<organism evidence="1 2">
    <name type="scientific">Pseudocercospora fuligena</name>
    <dbReference type="NCBI Taxonomy" id="685502"/>
    <lineage>
        <taxon>Eukaryota</taxon>
        <taxon>Fungi</taxon>
        <taxon>Dikarya</taxon>
        <taxon>Ascomycota</taxon>
        <taxon>Pezizomycotina</taxon>
        <taxon>Dothideomycetes</taxon>
        <taxon>Dothideomycetidae</taxon>
        <taxon>Mycosphaerellales</taxon>
        <taxon>Mycosphaerellaceae</taxon>
        <taxon>Pseudocercospora</taxon>
    </lineage>
</organism>
<keyword evidence="2" id="KW-1185">Reference proteome</keyword>
<sequence>MTSTTMATSISSSDVTALTTTFTPPARCTESASMFDMLSAPGYYVWANEPMPVEGSTVSSCYPSEWIAAYSTASRTGYDGTVTGSSIVPAMSPLVCPLSWGTVMTAPGNYIACCPPNFSANNPSTTVDGYRPFYGGTCYSDVTSGQTLRVTQYNEKSVSVTKDWVVTTTSAQVYAHPIDGYALQQAQETVVVTASDVS</sequence>
<dbReference type="EMBL" id="JABCIY010000205">
    <property type="protein sequence ID" value="KAF7188728.1"/>
    <property type="molecule type" value="Genomic_DNA"/>
</dbReference>
<proteinExistence type="predicted"/>
<dbReference type="OrthoDB" id="5985073at2759"/>
<comment type="caution">
    <text evidence="1">The sequence shown here is derived from an EMBL/GenBank/DDBJ whole genome shotgun (WGS) entry which is preliminary data.</text>
</comment>